<evidence type="ECO:0000313" key="1">
    <source>
        <dbReference type="EMBL" id="CCO36251.1"/>
    </source>
</evidence>
<name>M5CA05_THACB</name>
<dbReference type="AlphaFoldDB" id="M5CA05"/>
<evidence type="ECO:0000313" key="2">
    <source>
        <dbReference type="Proteomes" id="UP000012065"/>
    </source>
</evidence>
<gene>
    <name evidence="1" type="ORF">BN14_10382</name>
</gene>
<accession>M5CA05</accession>
<dbReference type="HOGENOM" id="CLU_2414832_0_0_1"/>
<organism evidence="1 2">
    <name type="scientific">Thanatephorus cucumeris (strain AG1-IB / isolate 7/3/14)</name>
    <name type="common">Lettuce bottom rot fungus</name>
    <name type="synonym">Rhizoctonia solani</name>
    <dbReference type="NCBI Taxonomy" id="1108050"/>
    <lineage>
        <taxon>Eukaryota</taxon>
        <taxon>Fungi</taxon>
        <taxon>Dikarya</taxon>
        <taxon>Basidiomycota</taxon>
        <taxon>Agaricomycotina</taxon>
        <taxon>Agaricomycetes</taxon>
        <taxon>Cantharellales</taxon>
        <taxon>Ceratobasidiaceae</taxon>
        <taxon>Rhizoctonia</taxon>
        <taxon>Rhizoctonia solani AG-1</taxon>
    </lineage>
</organism>
<dbReference type="Proteomes" id="UP000012065">
    <property type="component" value="Unassembled WGS sequence"/>
</dbReference>
<protein>
    <submittedName>
        <fullName evidence="1">Uncharacterized protein</fullName>
    </submittedName>
</protein>
<dbReference type="EMBL" id="CAOJ01015715">
    <property type="protein sequence ID" value="CCO36251.1"/>
    <property type="molecule type" value="Genomic_DNA"/>
</dbReference>
<reference evidence="1 2" key="1">
    <citation type="journal article" date="2013" name="J. Biotechnol.">
        <title>Establishment and interpretation of the genome sequence of the phytopathogenic fungus Rhizoctonia solani AG1-IB isolate 7/3/14.</title>
        <authorList>
            <person name="Wibberg D.W."/>
            <person name="Jelonek L.J."/>
            <person name="Rupp O.R."/>
            <person name="Hennig M.H."/>
            <person name="Eikmeyer F.E."/>
            <person name="Goesmann A.G."/>
            <person name="Hartmann A.H."/>
            <person name="Borriss R.B."/>
            <person name="Grosch R.G."/>
            <person name="Puehler A.P."/>
            <person name="Schlueter A.S."/>
        </authorList>
    </citation>
    <scope>NUCLEOTIDE SEQUENCE [LARGE SCALE GENOMIC DNA]</scope>
    <source>
        <strain evidence="2">AG1-IB / isolate 7/3/14</strain>
    </source>
</reference>
<comment type="caution">
    <text evidence="1">The sequence shown here is derived from an EMBL/GenBank/DDBJ whole genome shotgun (WGS) entry which is preliminary data.</text>
</comment>
<proteinExistence type="predicted"/>
<sequence>MEIVELSVPGLEVCVCDFTGGVCNEFACINVVPVVGAFGLNDGRVCFDIAYFRPVALVAYEDRAKRFMEKHIGASLGEFFYRHQVCIQFGVT</sequence>